<dbReference type="InterPro" id="IPR010998">
    <property type="entry name" value="Integrase_recombinase_N"/>
</dbReference>
<dbReference type="InterPro" id="IPR011010">
    <property type="entry name" value="DNA_brk_join_enz"/>
</dbReference>
<dbReference type="GO" id="GO:0015074">
    <property type="term" value="P:DNA integration"/>
    <property type="evidence" value="ECO:0007669"/>
    <property type="project" value="InterPro"/>
</dbReference>
<gene>
    <name evidence="3" type="primary">RvY_08573-1</name>
    <name evidence="3" type="synonym">RvY_08573.1</name>
    <name evidence="3" type="ORF">RvY_08573</name>
</gene>
<dbReference type="PANTHER" id="PTHR34605:SF3">
    <property type="entry name" value="P CELL-TYPE AGGLUTINATION PROTEIN MAP4-LIKE-RELATED"/>
    <property type="match status" value="1"/>
</dbReference>
<dbReference type="InterPro" id="IPR052925">
    <property type="entry name" value="Phage_Integrase-like_Recomb"/>
</dbReference>
<dbReference type="Gene3D" id="1.10.443.10">
    <property type="entry name" value="Intergrase catalytic core"/>
    <property type="match status" value="1"/>
</dbReference>
<evidence type="ECO:0000313" key="3">
    <source>
        <dbReference type="EMBL" id="GAU97242.1"/>
    </source>
</evidence>
<dbReference type="SUPFAM" id="SSF47823">
    <property type="entry name" value="lambda integrase-like, N-terminal domain"/>
    <property type="match status" value="1"/>
</dbReference>
<evidence type="ECO:0008006" key="5">
    <source>
        <dbReference type="Google" id="ProtNLM"/>
    </source>
</evidence>
<evidence type="ECO:0000256" key="2">
    <source>
        <dbReference type="ARBA" id="ARBA00023172"/>
    </source>
</evidence>
<proteinExistence type="predicted"/>
<keyword evidence="2" id="KW-0233">DNA recombination</keyword>
<evidence type="ECO:0000256" key="1">
    <source>
        <dbReference type="ARBA" id="ARBA00023125"/>
    </source>
</evidence>
<comment type="caution">
    <text evidence="3">The sequence shown here is derived from an EMBL/GenBank/DDBJ whole genome shotgun (WGS) entry which is preliminary data.</text>
</comment>
<name>A0A1D1VAY6_RAMVA</name>
<dbReference type="OrthoDB" id="5598396at2759"/>
<organism evidence="3 4">
    <name type="scientific">Ramazzottius varieornatus</name>
    <name type="common">Water bear</name>
    <name type="synonym">Tardigrade</name>
    <dbReference type="NCBI Taxonomy" id="947166"/>
    <lineage>
        <taxon>Eukaryota</taxon>
        <taxon>Metazoa</taxon>
        <taxon>Ecdysozoa</taxon>
        <taxon>Tardigrada</taxon>
        <taxon>Eutardigrada</taxon>
        <taxon>Parachela</taxon>
        <taxon>Hypsibioidea</taxon>
        <taxon>Ramazzottiidae</taxon>
        <taxon>Ramazzottius</taxon>
    </lineage>
</organism>
<dbReference type="GO" id="GO:0006310">
    <property type="term" value="P:DNA recombination"/>
    <property type="evidence" value="ECO:0007669"/>
    <property type="project" value="UniProtKB-KW"/>
</dbReference>
<dbReference type="InterPro" id="IPR013762">
    <property type="entry name" value="Integrase-like_cat_sf"/>
</dbReference>
<dbReference type="GO" id="GO:0003677">
    <property type="term" value="F:DNA binding"/>
    <property type="evidence" value="ECO:0007669"/>
    <property type="project" value="UniProtKB-KW"/>
</dbReference>
<protein>
    <recommendedName>
        <fullName evidence="5">Core-binding (CB) domain-containing protein</fullName>
    </recommendedName>
</protein>
<accession>A0A1D1VAY6</accession>
<dbReference type="EMBL" id="BDGG01000004">
    <property type="protein sequence ID" value="GAU97242.1"/>
    <property type="molecule type" value="Genomic_DNA"/>
</dbReference>
<keyword evidence="1" id="KW-0238">DNA-binding</keyword>
<sequence length="290" mass="32624">MSTIAAENNFTFTLKNISGVDNSIADSLSRFQNSSVLLILYPAFRTAPSAGSRCRNRTSSSSKYPGRTVGDLRPLVPMKYRREVDDLLHHHISGSTRNTYSTGVRQYILFCQSHALNGLRFTPDVLLQYLGYLHAELLSFSTAKVYLSGIDNYIVEEGHPSLLKHTAIQRSLLGFKSLHPPPNDRRLPITLPITLPILRHIHRKIKNPPSLPYLRPERTSSGLPNLLHGVAHLDRYSTHYFRIGAATEASNQGRGPEEIQQAGRWKSSCYNGYIRNKKHTMGLYAYHSIG</sequence>
<dbReference type="AlphaFoldDB" id="A0A1D1VAY6"/>
<keyword evidence="4" id="KW-1185">Reference proteome</keyword>
<dbReference type="Gene3D" id="1.10.150.130">
    <property type="match status" value="1"/>
</dbReference>
<dbReference type="PANTHER" id="PTHR34605">
    <property type="entry name" value="PHAGE_INTEGRASE DOMAIN-CONTAINING PROTEIN"/>
    <property type="match status" value="1"/>
</dbReference>
<dbReference type="SUPFAM" id="SSF56349">
    <property type="entry name" value="DNA breaking-rejoining enzymes"/>
    <property type="match status" value="1"/>
</dbReference>
<dbReference type="Proteomes" id="UP000186922">
    <property type="component" value="Unassembled WGS sequence"/>
</dbReference>
<reference evidence="3 4" key="1">
    <citation type="journal article" date="2016" name="Nat. Commun.">
        <title>Extremotolerant tardigrade genome and improved radiotolerance of human cultured cells by tardigrade-unique protein.</title>
        <authorList>
            <person name="Hashimoto T."/>
            <person name="Horikawa D.D."/>
            <person name="Saito Y."/>
            <person name="Kuwahara H."/>
            <person name="Kozuka-Hata H."/>
            <person name="Shin-I T."/>
            <person name="Minakuchi Y."/>
            <person name="Ohishi K."/>
            <person name="Motoyama A."/>
            <person name="Aizu T."/>
            <person name="Enomoto A."/>
            <person name="Kondo K."/>
            <person name="Tanaka S."/>
            <person name="Hara Y."/>
            <person name="Koshikawa S."/>
            <person name="Sagara H."/>
            <person name="Miura T."/>
            <person name="Yokobori S."/>
            <person name="Miyagawa K."/>
            <person name="Suzuki Y."/>
            <person name="Kubo T."/>
            <person name="Oyama M."/>
            <person name="Kohara Y."/>
            <person name="Fujiyama A."/>
            <person name="Arakawa K."/>
            <person name="Katayama T."/>
            <person name="Toyoda A."/>
            <person name="Kunieda T."/>
        </authorList>
    </citation>
    <scope>NUCLEOTIDE SEQUENCE [LARGE SCALE GENOMIC DNA]</scope>
    <source>
        <strain evidence="3 4">YOKOZUNA-1</strain>
    </source>
</reference>
<evidence type="ECO:0000313" key="4">
    <source>
        <dbReference type="Proteomes" id="UP000186922"/>
    </source>
</evidence>